<reference evidence="1" key="1">
    <citation type="submission" date="2019-08" db="EMBL/GenBank/DDBJ databases">
        <authorList>
            <person name="Kucharzyk K."/>
            <person name="Murdoch R.W."/>
            <person name="Higgins S."/>
            <person name="Loffler F."/>
        </authorList>
    </citation>
    <scope>NUCLEOTIDE SEQUENCE</scope>
</reference>
<organism evidence="1">
    <name type="scientific">bioreactor metagenome</name>
    <dbReference type="NCBI Taxonomy" id="1076179"/>
    <lineage>
        <taxon>unclassified sequences</taxon>
        <taxon>metagenomes</taxon>
        <taxon>ecological metagenomes</taxon>
    </lineage>
</organism>
<name>A0A645DNS8_9ZZZZ</name>
<sequence>MYDAEKSLPGAAVVFVAALRPAQRALHRLARILGRRRQRDTFVKGHRDIAAKLLLYLYRILGAHEMFAAVDMRAKFDAVLFYLIYISERKDLKTAAVGEDRVMPAHETVQSARLRDDILAGAHVQMVGVAEDYLRAHAFKFRRRHRLDGGLRAHRHEDRRLYHAVRRHELPGARAGFGTLSYQFIFKHFTCSIRIIFRRSP</sequence>
<protein>
    <submittedName>
        <fullName evidence="1">Uncharacterized protein</fullName>
    </submittedName>
</protein>
<comment type="caution">
    <text evidence="1">The sequence shown here is derived from an EMBL/GenBank/DDBJ whole genome shotgun (WGS) entry which is preliminary data.</text>
</comment>
<dbReference type="EMBL" id="VSSQ01037479">
    <property type="protein sequence ID" value="MPM90182.1"/>
    <property type="molecule type" value="Genomic_DNA"/>
</dbReference>
<dbReference type="AlphaFoldDB" id="A0A645DNS8"/>
<gene>
    <name evidence="1" type="ORF">SDC9_137299</name>
</gene>
<evidence type="ECO:0000313" key="1">
    <source>
        <dbReference type="EMBL" id="MPM90182.1"/>
    </source>
</evidence>
<accession>A0A645DNS8</accession>
<proteinExistence type="predicted"/>